<comment type="caution">
    <text evidence="1">The sequence shown here is derived from an EMBL/GenBank/DDBJ whole genome shotgun (WGS) entry which is preliminary data.</text>
</comment>
<evidence type="ECO:0000313" key="2">
    <source>
        <dbReference type="Proteomes" id="UP000036923"/>
    </source>
</evidence>
<dbReference type="AlphaFoldDB" id="A0A0L6JX32"/>
<dbReference type="EMBL" id="LGTC01000001">
    <property type="protein sequence ID" value="KNY30002.1"/>
    <property type="molecule type" value="Genomic_DNA"/>
</dbReference>
<dbReference type="Proteomes" id="UP000036923">
    <property type="component" value="Unassembled WGS sequence"/>
</dbReference>
<reference evidence="2" key="1">
    <citation type="submission" date="2015-07" db="EMBL/GenBank/DDBJ databases">
        <title>Near-Complete Genome Sequence of the Cellulolytic Bacterium Bacteroides (Pseudobacteroides) cellulosolvens ATCC 35603.</title>
        <authorList>
            <person name="Dassa B."/>
            <person name="Utturkar S.M."/>
            <person name="Klingeman D.M."/>
            <person name="Hurt R.A."/>
            <person name="Keller M."/>
            <person name="Xu J."/>
            <person name="Reddy Y.H.K."/>
            <person name="Borovok I."/>
            <person name="Grinberg I.R."/>
            <person name="Lamed R."/>
            <person name="Zhivin O."/>
            <person name="Bayer E.A."/>
            <person name="Brown S.D."/>
        </authorList>
    </citation>
    <scope>NUCLEOTIDE SEQUENCE [LARGE SCALE GENOMIC DNA]</scope>
    <source>
        <strain evidence="2">DSM 2933</strain>
    </source>
</reference>
<evidence type="ECO:0000313" key="1">
    <source>
        <dbReference type="EMBL" id="KNY30002.1"/>
    </source>
</evidence>
<sequence precursor="true">MRKKLLFMVSITVAALAMFMASISTYASIPWSAYQPKAPKSLIK</sequence>
<dbReference type="RefSeq" id="WP_152966091.1">
    <property type="nucleotide sequence ID" value="NZ_JQKC01000041.1"/>
</dbReference>
<accession>A0A0L6JX32</accession>
<proteinExistence type="predicted"/>
<dbReference type="InterPro" id="IPR009229">
    <property type="entry name" value="AgrD"/>
</dbReference>
<protein>
    <submittedName>
        <fullName evidence="1">AgrD family protein</fullName>
    </submittedName>
</protein>
<organism evidence="1 2">
    <name type="scientific">Pseudobacteroides cellulosolvens ATCC 35603 = DSM 2933</name>
    <dbReference type="NCBI Taxonomy" id="398512"/>
    <lineage>
        <taxon>Bacteria</taxon>
        <taxon>Bacillati</taxon>
        <taxon>Bacillota</taxon>
        <taxon>Clostridia</taxon>
        <taxon>Eubacteriales</taxon>
        <taxon>Oscillospiraceae</taxon>
        <taxon>Pseudobacteroides</taxon>
    </lineage>
</organism>
<keyword evidence="2" id="KW-1185">Reference proteome</keyword>
<dbReference type="NCBIfam" id="TIGR04223">
    <property type="entry name" value="quorum_AgrD"/>
    <property type="match status" value="1"/>
</dbReference>
<name>A0A0L6JX32_9FIRM</name>
<gene>
    <name evidence="1" type="ORF">Bccel_5279</name>
</gene>